<evidence type="ECO:0000313" key="2">
    <source>
        <dbReference type="EMBL" id="PVM86925.1"/>
    </source>
</evidence>
<reference evidence="2 3" key="1">
    <citation type="submission" date="2018-04" db="EMBL/GenBank/DDBJ databases">
        <title>The genome sequence of Caulobacter sp. 736.</title>
        <authorList>
            <person name="Gao J."/>
            <person name="Sun J."/>
        </authorList>
    </citation>
    <scope>NUCLEOTIDE SEQUENCE [LARGE SCALE GENOMIC DNA]</scope>
    <source>
        <strain evidence="2 3">736</strain>
    </source>
</reference>
<name>A0A2T9JT75_9CAUL</name>
<feature type="compositionally biased region" description="Polar residues" evidence="1">
    <location>
        <begin position="82"/>
        <end position="93"/>
    </location>
</feature>
<sequence length="93" mass="9465">MRGRWRGAIGDVTEGATAGTASSLAPSTTSWSPSPAGGGGAKTRKKPPRRIGAASSRPRFEWKDQAATAAAAARPLRPQLGRRTSGSATCTSA</sequence>
<feature type="compositionally biased region" description="Low complexity" evidence="1">
    <location>
        <begin position="13"/>
        <end position="35"/>
    </location>
</feature>
<dbReference type="AlphaFoldDB" id="A0A2T9JT75"/>
<protein>
    <submittedName>
        <fullName evidence="2">Uncharacterized protein</fullName>
    </submittedName>
</protein>
<evidence type="ECO:0000313" key="3">
    <source>
        <dbReference type="Proteomes" id="UP000244913"/>
    </source>
</evidence>
<proteinExistence type="predicted"/>
<dbReference type="EMBL" id="QDKP01000014">
    <property type="protein sequence ID" value="PVM86925.1"/>
    <property type="molecule type" value="Genomic_DNA"/>
</dbReference>
<accession>A0A2T9JT75</accession>
<comment type="caution">
    <text evidence="2">The sequence shown here is derived from an EMBL/GenBank/DDBJ whole genome shotgun (WGS) entry which is preliminary data.</text>
</comment>
<dbReference type="Proteomes" id="UP000244913">
    <property type="component" value="Unassembled WGS sequence"/>
</dbReference>
<gene>
    <name evidence="2" type="ORF">DDF65_04630</name>
</gene>
<keyword evidence="3" id="KW-1185">Reference proteome</keyword>
<organism evidence="2 3">
    <name type="scientific">Caulobacter radicis</name>
    <dbReference type="NCBI Taxonomy" id="2172650"/>
    <lineage>
        <taxon>Bacteria</taxon>
        <taxon>Pseudomonadati</taxon>
        <taxon>Pseudomonadota</taxon>
        <taxon>Alphaproteobacteria</taxon>
        <taxon>Caulobacterales</taxon>
        <taxon>Caulobacteraceae</taxon>
        <taxon>Caulobacter</taxon>
    </lineage>
</organism>
<evidence type="ECO:0000256" key="1">
    <source>
        <dbReference type="SAM" id="MobiDB-lite"/>
    </source>
</evidence>
<feature type="region of interest" description="Disordered" evidence="1">
    <location>
        <begin position="1"/>
        <end position="93"/>
    </location>
</feature>